<evidence type="ECO:0008006" key="4">
    <source>
        <dbReference type="Google" id="ProtNLM"/>
    </source>
</evidence>
<reference evidence="2 3" key="1">
    <citation type="submission" date="2024-08" db="EMBL/GenBank/DDBJ databases">
        <authorList>
            <person name="Lu H."/>
        </authorList>
    </citation>
    <scope>NUCLEOTIDE SEQUENCE [LARGE SCALE GENOMIC DNA]</scope>
    <source>
        <strain evidence="2 3">BYS87W</strain>
    </source>
</reference>
<dbReference type="Proteomes" id="UP001606303">
    <property type="component" value="Unassembled WGS sequence"/>
</dbReference>
<evidence type="ECO:0000313" key="3">
    <source>
        <dbReference type="Proteomes" id="UP001606303"/>
    </source>
</evidence>
<organism evidence="2 3">
    <name type="scientific">Pelomonas baiyunensis</name>
    <dbReference type="NCBI Taxonomy" id="3299026"/>
    <lineage>
        <taxon>Bacteria</taxon>
        <taxon>Pseudomonadati</taxon>
        <taxon>Pseudomonadota</taxon>
        <taxon>Betaproteobacteria</taxon>
        <taxon>Burkholderiales</taxon>
        <taxon>Sphaerotilaceae</taxon>
        <taxon>Roseateles</taxon>
    </lineage>
</organism>
<keyword evidence="1" id="KW-0732">Signal</keyword>
<feature type="chain" id="PRO_5047345715" description="DUF4412 domain-containing protein" evidence="1">
    <location>
        <begin position="30"/>
        <end position="345"/>
    </location>
</feature>
<name>A0ABW7H402_9BURK</name>
<proteinExistence type="predicted"/>
<accession>A0ABW7H402</accession>
<dbReference type="RefSeq" id="WP_394387005.1">
    <property type="nucleotide sequence ID" value="NZ_JBIGIB010000006.1"/>
</dbReference>
<gene>
    <name evidence="2" type="ORF">ACG01O_19135</name>
</gene>
<sequence length="345" mass="36368">MSFPFPLRAPALAALLTASLLGAQPAAQAAPAASAAISLDTTPRAGQHQRQLIDIQAVMKMRAEAAADATDEQRAKTAKANEQMAQMGGMKMTMQMEQTMKVGQPDAAGWLPLTVTSGSKKGTMQMGDKVIPLPDGKQGDMAITARFNPRDFSFEVQKIEGSSPEMNALMRAQGETLISQALQLPKALSQQPLKVGESVTVPFNMAMPVPVPGAGGGMQAQIHYTLVRVDKGVAYFDLGMTLDVKLDTPLPKPAAAAAAASSASAAETTDTPDAPPRMLHVVMTGGGKGTSSLRLADRLPLAGQLTMDMKMTMDGPDHQRVLMDMDMAMQTKGESLAKPATKKKP</sequence>
<evidence type="ECO:0000313" key="2">
    <source>
        <dbReference type="EMBL" id="MFG6468746.1"/>
    </source>
</evidence>
<evidence type="ECO:0000256" key="1">
    <source>
        <dbReference type="SAM" id="SignalP"/>
    </source>
</evidence>
<dbReference type="EMBL" id="JBIGIB010000006">
    <property type="protein sequence ID" value="MFG6468746.1"/>
    <property type="molecule type" value="Genomic_DNA"/>
</dbReference>
<keyword evidence="3" id="KW-1185">Reference proteome</keyword>
<feature type="signal peptide" evidence="1">
    <location>
        <begin position="1"/>
        <end position="29"/>
    </location>
</feature>
<protein>
    <recommendedName>
        <fullName evidence="4">DUF4412 domain-containing protein</fullName>
    </recommendedName>
</protein>
<comment type="caution">
    <text evidence="2">The sequence shown here is derived from an EMBL/GenBank/DDBJ whole genome shotgun (WGS) entry which is preliminary data.</text>
</comment>